<dbReference type="RefSeq" id="WP_377243296.1">
    <property type="nucleotide sequence ID" value="NZ_JBHLXP010000001.1"/>
</dbReference>
<keyword evidence="4" id="KW-1185">Reference proteome</keyword>
<sequence length="152" mass="15046">MKIVKIALISVAVFAAAHTTAQQAPADIASLYAQAQTDGLSMGGFVAKMTELKTCNPKLAEQVIDYALEQAGNDPVLVEEVLKAVNNQCIDQDTLTTLAIAANIDPTLITNALQTAAAAGPAPAAPAIAATPGGVGAGGGTGTGDTTLASGS</sequence>
<name>A0ABV6BD45_9GAMM</name>
<organism evidence="3 4">
    <name type="scientific">Rheinheimera tilapiae</name>
    <dbReference type="NCBI Taxonomy" id="875043"/>
    <lineage>
        <taxon>Bacteria</taxon>
        <taxon>Pseudomonadati</taxon>
        <taxon>Pseudomonadota</taxon>
        <taxon>Gammaproteobacteria</taxon>
        <taxon>Chromatiales</taxon>
        <taxon>Chromatiaceae</taxon>
        <taxon>Rheinheimera</taxon>
    </lineage>
</organism>
<keyword evidence="2" id="KW-0732">Signal</keyword>
<feature type="chain" id="PRO_5045376257" evidence="2">
    <location>
        <begin position="24"/>
        <end position="152"/>
    </location>
</feature>
<dbReference type="Proteomes" id="UP001589813">
    <property type="component" value="Unassembled WGS sequence"/>
</dbReference>
<feature type="signal peptide" evidence="2">
    <location>
        <begin position="1"/>
        <end position="23"/>
    </location>
</feature>
<evidence type="ECO:0000256" key="2">
    <source>
        <dbReference type="SAM" id="SignalP"/>
    </source>
</evidence>
<comment type="caution">
    <text evidence="3">The sequence shown here is derived from an EMBL/GenBank/DDBJ whole genome shotgun (WGS) entry which is preliminary data.</text>
</comment>
<dbReference type="EMBL" id="JBHLXP010000001">
    <property type="protein sequence ID" value="MFC0048785.1"/>
    <property type="molecule type" value="Genomic_DNA"/>
</dbReference>
<evidence type="ECO:0000256" key="1">
    <source>
        <dbReference type="SAM" id="MobiDB-lite"/>
    </source>
</evidence>
<accession>A0ABV6BD45</accession>
<feature type="compositionally biased region" description="Gly residues" evidence="1">
    <location>
        <begin position="133"/>
        <end position="143"/>
    </location>
</feature>
<feature type="region of interest" description="Disordered" evidence="1">
    <location>
        <begin position="131"/>
        <end position="152"/>
    </location>
</feature>
<proteinExistence type="predicted"/>
<reference evidence="3 4" key="1">
    <citation type="submission" date="2024-09" db="EMBL/GenBank/DDBJ databases">
        <authorList>
            <person name="Sun Q."/>
            <person name="Mori K."/>
        </authorList>
    </citation>
    <scope>NUCLEOTIDE SEQUENCE [LARGE SCALE GENOMIC DNA]</scope>
    <source>
        <strain evidence="3 4">KCTC 23315</strain>
    </source>
</reference>
<evidence type="ECO:0000313" key="3">
    <source>
        <dbReference type="EMBL" id="MFC0048785.1"/>
    </source>
</evidence>
<evidence type="ECO:0000313" key="4">
    <source>
        <dbReference type="Proteomes" id="UP001589813"/>
    </source>
</evidence>
<gene>
    <name evidence="3" type="ORF">ACFFJP_10860</name>
</gene>
<protein>
    <submittedName>
        <fullName evidence="3">Uncharacterized protein</fullName>
    </submittedName>
</protein>